<evidence type="ECO:0000313" key="3">
    <source>
        <dbReference type="Proteomes" id="UP000663873"/>
    </source>
</evidence>
<feature type="region of interest" description="Disordered" evidence="1">
    <location>
        <begin position="1"/>
        <end position="29"/>
    </location>
</feature>
<evidence type="ECO:0000313" key="2">
    <source>
        <dbReference type="EMBL" id="CAF4738748.1"/>
    </source>
</evidence>
<feature type="region of interest" description="Disordered" evidence="1">
    <location>
        <begin position="100"/>
        <end position="142"/>
    </location>
</feature>
<name>A0A821KRI2_9BILA</name>
<proteinExistence type="predicted"/>
<dbReference type="AlphaFoldDB" id="A0A821KRI2"/>
<dbReference type="Proteomes" id="UP000663873">
    <property type="component" value="Unassembled WGS sequence"/>
</dbReference>
<comment type="caution">
    <text evidence="2">The sequence shown here is derived from an EMBL/GenBank/DDBJ whole genome shotgun (WGS) entry which is preliminary data.</text>
</comment>
<dbReference type="EMBL" id="CAJOBP010038914">
    <property type="protein sequence ID" value="CAF4738748.1"/>
    <property type="molecule type" value="Genomic_DNA"/>
</dbReference>
<evidence type="ECO:0000256" key="1">
    <source>
        <dbReference type="SAM" id="MobiDB-lite"/>
    </source>
</evidence>
<protein>
    <submittedName>
        <fullName evidence="2">Uncharacterized protein</fullName>
    </submittedName>
</protein>
<sequence>YTIDEEAKEQSESDEESSDEDKPSTASSITITKPFSPLFLNNMKKFGVSTDWLAKRSNIVRQSAYSLSSVKSNTSKLDAMIKSASAKPIRSNRKLSFIENTNTAPTRLEFDKENADPSTETNDTKEESNEVTKPKEAPTPCKHTWHSFFSLTIESGTSIECLYRSS</sequence>
<keyword evidence="3" id="KW-1185">Reference proteome</keyword>
<feature type="non-terminal residue" evidence="2">
    <location>
        <position position="1"/>
    </location>
</feature>
<accession>A0A821KRI2</accession>
<gene>
    <name evidence="2" type="ORF">UJA718_LOCUS38235</name>
</gene>
<feature type="compositionally biased region" description="Acidic residues" evidence="1">
    <location>
        <begin position="1"/>
        <end position="19"/>
    </location>
</feature>
<feature type="compositionally biased region" description="Basic and acidic residues" evidence="1">
    <location>
        <begin position="122"/>
        <end position="136"/>
    </location>
</feature>
<organism evidence="2 3">
    <name type="scientific">Rotaria socialis</name>
    <dbReference type="NCBI Taxonomy" id="392032"/>
    <lineage>
        <taxon>Eukaryota</taxon>
        <taxon>Metazoa</taxon>
        <taxon>Spiralia</taxon>
        <taxon>Gnathifera</taxon>
        <taxon>Rotifera</taxon>
        <taxon>Eurotatoria</taxon>
        <taxon>Bdelloidea</taxon>
        <taxon>Philodinida</taxon>
        <taxon>Philodinidae</taxon>
        <taxon>Rotaria</taxon>
    </lineage>
</organism>
<reference evidence="2" key="1">
    <citation type="submission" date="2021-02" db="EMBL/GenBank/DDBJ databases">
        <authorList>
            <person name="Nowell W R."/>
        </authorList>
    </citation>
    <scope>NUCLEOTIDE SEQUENCE</scope>
</reference>